<protein>
    <submittedName>
        <fullName evidence="1">Uncharacterized protein</fullName>
    </submittedName>
</protein>
<keyword evidence="2" id="KW-1185">Reference proteome</keyword>
<reference evidence="1 2" key="1">
    <citation type="journal article" date="2019" name="bioRxiv">
        <title>Bacteria contribute to plant secondary compound degradation in a generalist herbivore system.</title>
        <authorList>
            <person name="Francoeur C.B."/>
            <person name="Khadempour L."/>
            <person name="Moreira-Soto R.D."/>
            <person name="Gotting K."/>
            <person name="Book A.J."/>
            <person name="Pinto-Tomas A.A."/>
            <person name="Keefover-Ring K."/>
            <person name="Currie C.R."/>
        </authorList>
    </citation>
    <scope>NUCLEOTIDE SEQUENCE [LARGE SCALE GENOMIC DNA]</scope>
    <source>
        <strain evidence="1">Acro-835</strain>
    </source>
</reference>
<gene>
    <name evidence="1" type="ORF">F3J40_20725</name>
</gene>
<sequence>MPVFCFFKKGNHISALDVNDLDGSVFLKEWGYKKQPEEVNALNAHSAKALFNQIRNEEKSTHHALSFRDFLALILSLIAISNWLFL</sequence>
<dbReference type="RefSeq" id="WP_167017717.1">
    <property type="nucleotide sequence ID" value="NZ_VWXF01000011.1"/>
</dbReference>
<organism evidence="1 2">
    <name type="scientific">Candidatus Pantoea multigeneris</name>
    <dbReference type="NCBI Taxonomy" id="2608357"/>
    <lineage>
        <taxon>Bacteria</taxon>
        <taxon>Pseudomonadati</taxon>
        <taxon>Pseudomonadota</taxon>
        <taxon>Gammaproteobacteria</taxon>
        <taxon>Enterobacterales</taxon>
        <taxon>Erwiniaceae</taxon>
        <taxon>Pantoea</taxon>
    </lineage>
</organism>
<evidence type="ECO:0000313" key="1">
    <source>
        <dbReference type="EMBL" id="NIF24001.1"/>
    </source>
</evidence>
<accession>A0ABX0RF85</accession>
<dbReference type="EMBL" id="VWXF01000011">
    <property type="protein sequence ID" value="NIF24001.1"/>
    <property type="molecule type" value="Genomic_DNA"/>
</dbReference>
<name>A0ABX0RF85_9GAMM</name>
<proteinExistence type="predicted"/>
<dbReference type="Proteomes" id="UP001515683">
    <property type="component" value="Unassembled WGS sequence"/>
</dbReference>
<comment type="caution">
    <text evidence="1">The sequence shown here is derived from an EMBL/GenBank/DDBJ whole genome shotgun (WGS) entry which is preliminary data.</text>
</comment>
<evidence type="ECO:0000313" key="2">
    <source>
        <dbReference type="Proteomes" id="UP001515683"/>
    </source>
</evidence>